<dbReference type="Pfam" id="PF00700">
    <property type="entry name" value="Flagellin_C"/>
    <property type="match status" value="1"/>
</dbReference>
<dbReference type="Gene3D" id="1.20.1330.10">
    <property type="entry name" value="f41 fragment of flagellin, N-terminal domain"/>
    <property type="match status" value="1"/>
</dbReference>
<keyword evidence="2 3" id="KW-0975">Bacterial flagellum</keyword>
<evidence type="ECO:0000256" key="3">
    <source>
        <dbReference type="RuleBase" id="RU362073"/>
    </source>
</evidence>
<keyword evidence="8" id="KW-1185">Reference proteome</keyword>
<dbReference type="Pfam" id="PF00669">
    <property type="entry name" value="Flagellin_N"/>
    <property type="match status" value="1"/>
</dbReference>
<dbReference type="SUPFAM" id="SSF64518">
    <property type="entry name" value="Phase 1 flagellin"/>
    <property type="match status" value="1"/>
</dbReference>
<dbReference type="AlphaFoldDB" id="A0A5Q0C9R6"/>
<evidence type="ECO:0000256" key="4">
    <source>
        <dbReference type="SAM" id="MobiDB-lite"/>
    </source>
</evidence>
<dbReference type="InterPro" id="IPR046358">
    <property type="entry name" value="Flagellin_C"/>
</dbReference>
<keyword evidence="7" id="KW-0966">Cell projection</keyword>
<dbReference type="GO" id="GO:0005576">
    <property type="term" value="C:extracellular region"/>
    <property type="evidence" value="ECO:0007669"/>
    <property type="project" value="UniProtKB-SubCell"/>
</dbReference>
<comment type="function">
    <text evidence="3">Flagellin is the subunit protein which polymerizes to form the filaments of bacterial flagella.</text>
</comment>
<keyword evidence="7" id="KW-0614">Plasmid</keyword>
<keyword evidence="7" id="KW-0969">Cilium</keyword>
<dbReference type="OrthoDB" id="7312911at2"/>
<dbReference type="GO" id="GO:0005198">
    <property type="term" value="F:structural molecule activity"/>
    <property type="evidence" value="ECO:0007669"/>
    <property type="project" value="UniProtKB-UniRule"/>
</dbReference>
<name>A0A5Q0C9R6_9HYPH</name>
<accession>A0A5Q0C9R6</accession>
<dbReference type="InterPro" id="IPR001029">
    <property type="entry name" value="Flagellin_N"/>
</dbReference>
<comment type="subcellular location">
    <subcellularLocation>
        <location evidence="3">Secreted</location>
    </subcellularLocation>
    <subcellularLocation>
        <location evidence="3">Bacterial flagellum</location>
    </subcellularLocation>
</comment>
<evidence type="ECO:0000313" key="7">
    <source>
        <dbReference type="EMBL" id="QFY62636.1"/>
    </source>
</evidence>
<reference evidence="7 8" key="1">
    <citation type="submission" date="2019-08" db="EMBL/GenBank/DDBJ databases">
        <title>Prosopis cineraria nodule microbiome.</title>
        <authorList>
            <person name="Ali R."/>
            <person name="Chaluvadi S.R."/>
            <person name="Wang X."/>
        </authorList>
    </citation>
    <scope>NUCLEOTIDE SEQUENCE [LARGE SCALE GENOMIC DNA]</scope>
    <source>
        <strain evidence="7 8">BG7</strain>
        <plasmid evidence="7 8">unnamed</plasmid>
    </source>
</reference>
<dbReference type="PANTHER" id="PTHR42792">
    <property type="entry name" value="FLAGELLIN"/>
    <property type="match status" value="1"/>
</dbReference>
<dbReference type="Proteomes" id="UP000326881">
    <property type="component" value="Plasmid unnamed"/>
</dbReference>
<feature type="domain" description="Flagellin N-terminal" evidence="5">
    <location>
        <begin position="6"/>
        <end position="141"/>
    </location>
</feature>
<dbReference type="EMBL" id="CP043499">
    <property type="protein sequence ID" value="QFY62636.1"/>
    <property type="molecule type" value="Genomic_DNA"/>
</dbReference>
<feature type="domain" description="Flagellin C-terminal" evidence="6">
    <location>
        <begin position="266"/>
        <end position="348"/>
    </location>
</feature>
<dbReference type="PANTHER" id="PTHR42792:SF1">
    <property type="entry name" value="FLAGELLAR HOOK-ASSOCIATED PROTEIN 3"/>
    <property type="match status" value="1"/>
</dbReference>
<evidence type="ECO:0000313" key="8">
    <source>
        <dbReference type="Proteomes" id="UP000326881"/>
    </source>
</evidence>
<keyword evidence="7" id="KW-0282">Flagellum</keyword>
<gene>
    <name evidence="7" type="ORF">FZ934_19830</name>
</gene>
<comment type="similarity">
    <text evidence="1 3">Belongs to the bacterial flagellin family.</text>
</comment>
<evidence type="ECO:0000256" key="1">
    <source>
        <dbReference type="ARBA" id="ARBA00005709"/>
    </source>
</evidence>
<geneLocation type="plasmid" evidence="7 8">
    <name>unnamed</name>
</geneLocation>
<dbReference type="InterPro" id="IPR001492">
    <property type="entry name" value="Flagellin"/>
</dbReference>
<protein>
    <recommendedName>
        <fullName evidence="3">Flagellin</fullName>
    </recommendedName>
</protein>
<feature type="compositionally biased region" description="Low complexity" evidence="4">
    <location>
        <begin position="201"/>
        <end position="218"/>
    </location>
</feature>
<organism evidence="7 8">
    <name type="scientific">Rhizobium grahamii</name>
    <dbReference type="NCBI Taxonomy" id="1120045"/>
    <lineage>
        <taxon>Bacteria</taxon>
        <taxon>Pseudomonadati</taxon>
        <taxon>Pseudomonadota</taxon>
        <taxon>Alphaproteobacteria</taxon>
        <taxon>Hyphomicrobiales</taxon>
        <taxon>Rhizobiaceae</taxon>
        <taxon>Rhizobium/Agrobacterium group</taxon>
        <taxon>Rhizobium</taxon>
    </lineage>
</organism>
<sequence length="348" mass="35860">MKLSFVSSTALATSLRQTINQSQTRLITASTEATTGTYADLGASLGSGAATSINLRTAIDQAASLKANNSVVSVRLDASQSALSSLQDVADSLVSNLTALQGSQDSTSLTVAQQSASDTISQLISSANTMVNGEYLFAGTNVDVAPLTDQSASVTSAISDALQSYAAGLGKSVNELTGDEMTTFISDTVEPMFSEAAWTDSSSGWSSASSTNMTSRISTSETVTSSTNANSEGMRYLALAATVISAIGSQDISADALSAVTSSAISYASQASSALVTQQSVLGLSQERVEKANDALDAQSSLLTTRLTDLQGVDTYEASTLVNTLQTQLETAYTLVSKLQSLSLVNYL</sequence>
<dbReference type="GO" id="GO:0009288">
    <property type="term" value="C:bacterial-type flagellum"/>
    <property type="evidence" value="ECO:0007669"/>
    <property type="project" value="UniProtKB-SubCell"/>
</dbReference>
<dbReference type="KEGG" id="rgr:FZ934_19830"/>
<dbReference type="NCBIfam" id="NF004669">
    <property type="entry name" value="PRK06008.1"/>
    <property type="match status" value="1"/>
</dbReference>
<proteinExistence type="inferred from homology"/>
<evidence type="ECO:0000259" key="5">
    <source>
        <dbReference type="Pfam" id="PF00669"/>
    </source>
</evidence>
<keyword evidence="3" id="KW-0964">Secreted</keyword>
<evidence type="ECO:0000256" key="2">
    <source>
        <dbReference type="ARBA" id="ARBA00023143"/>
    </source>
</evidence>
<evidence type="ECO:0000259" key="6">
    <source>
        <dbReference type="Pfam" id="PF00700"/>
    </source>
</evidence>
<feature type="region of interest" description="Disordered" evidence="4">
    <location>
        <begin position="201"/>
        <end position="227"/>
    </location>
</feature>
<dbReference type="RefSeq" id="WP_153272625.1">
    <property type="nucleotide sequence ID" value="NZ_CP043499.1"/>
</dbReference>